<feature type="domain" description="Myb-like" evidence="3">
    <location>
        <begin position="122"/>
        <end position="170"/>
    </location>
</feature>
<dbReference type="GO" id="GO:0005634">
    <property type="term" value="C:nucleus"/>
    <property type="evidence" value="ECO:0007669"/>
    <property type="project" value="UniProtKB-SubCell"/>
</dbReference>
<evidence type="ECO:0000259" key="3">
    <source>
        <dbReference type="SMART" id="SM00717"/>
    </source>
</evidence>
<keyword evidence="5" id="KW-1185">Reference proteome</keyword>
<evidence type="ECO:0000256" key="1">
    <source>
        <dbReference type="ARBA" id="ARBA00004123"/>
    </source>
</evidence>
<dbReference type="OrthoDB" id="272624at2759"/>
<sequence length="309" mass="35358">MSAQRRKLFTGKEELDTKKMKISDMIYWNPKNEAGMKKKDSDASSVVSAQRQDTSTSLEPKQPAIVAPQVKIGPDGKLVIDEASLVVQGTEKKDTSAWDIVEEDRMGSKITSMSFRKRLFRKGTSWTEKETELFYEILRHTGPDFGLMHEYFPTRARHELKTKFNREEKTNWARLNEVLKKPALLHDSLHDYVEKVTKEIEEDIKLKRDEKKAITRTTEYDYRKQRSSLENRQPAFEDPDNRTASYVQQPTSIPSESSAFAVPAVRASRSNSSTGPPQYADLKPMAVYPSNSEMNLNDSGDVEEVIIDE</sequence>
<feature type="region of interest" description="Disordered" evidence="2">
    <location>
        <begin position="290"/>
        <end position="309"/>
    </location>
</feature>
<protein>
    <recommendedName>
        <fullName evidence="3">Myb-like domain-containing protein</fullName>
    </recommendedName>
</protein>
<feature type="compositionally biased region" description="Polar residues" evidence="2">
    <location>
        <begin position="242"/>
        <end position="258"/>
    </location>
</feature>
<dbReference type="Proteomes" id="UP000218231">
    <property type="component" value="Unassembled WGS sequence"/>
</dbReference>
<dbReference type="AlphaFoldDB" id="A0A2A2KLB8"/>
<dbReference type="GO" id="GO:0070898">
    <property type="term" value="P:RNA polymerase III preinitiation complex assembly"/>
    <property type="evidence" value="ECO:0007669"/>
    <property type="project" value="TreeGrafter"/>
</dbReference>
<gene>
    <name evidence="4" type="ORF">WR25_19454</name>
</gene>
<comment type="caution">
    <text evidence="4">The sequence shown here is derived from an EMBL/GenBank/DDBJ whole genome shotgun (WGS) entry which is preliminary data.</text>
</comment>
<organism evidence="4 5">
    <name type="scientific">Diploscapter pachys</name>
    <dbReference type="NCBI Taxonomy" id="2018661"/>
    <lineage>
        <taxon>Eukaryota</taxon>
        <taxon>Metazoa</taxon>
        <taxon>Ecdysozoa</taxon>
        <taxon>Nematoda</taxon>
        <taxon>Chromadorea</taxon>
        <taxon>Rhabditida</taxon>
        <taxon>Rhabditina</taxon>
        <taxon>Rhabditomorpha</taxon>
        <taxon>Rhabditoidea</taxon>
        <taxon>Rhabditidae</taxon>
        <taxon>Diploscapter</taxon>
    </lineage>
</organism>
<dbReference type="SUPFAM" id="SSF46689">
    <property type="entry name" value="Homeodomain-like"/>
    <property type="match status" value="1"/>
</dbReference>
<dbReference type="SMART" id="SM00717">
    <property type="entry name" value="SANT"/>
    <property type="match status" value="1"/>
</dbReference>
<feature type="compositionally biased region" description="Polar residues" evidence="2">
    <location>
        <begin position="50"/>
        <end position="59"/>
    </location>
</feature>
<dbReference type="GO" id="GO:0001156">
    <property type="term" value="F:TFIIIC-class transcription factor complex binding"/>
    <property type="evidence" value="ECO:0007669"/>
    <property type="project" value="TreeGrafter"/>
</dbReference>
<dbReference type="EMBL" id="LIAE01008298">
    <property type="protein sequence ID" value="PAV74672.1"/>
    <property type="molecule type" value="Genomic_DNA"/>
</dbReference>
<evidence type="ECO:0000256" key="2">
    <source>
        <dbReference type="SAM" id="MobiDB-lite"/>
    </source>
</evidence>
<proteinExistence type="predicted"/>
<evidence type="ECO:0000313" key="4">
    <source>
        <dbReference type="EMBL" id="PAV74672.1"/>
    </source>
</evidence>
<dbReference type="PANTHER" id="PTHR22929">
    <property type="entry name" value="RNA POLYMERASE III TRANSCRIPTION INITIATION FACTOR B"/>
    <property type="match status" value="1"/>
</dbReference>
<feature type="compositionally biased region" description="Acidic residues" evidence="2">
    <location>
        <begin position="300"/>
        <end position="309"/>
    </location>
</feature>
<dbReference type="Pfam" id="PF15963">
    <property type="entry name" value="Myb_DNA-bind_7"/>
    <property type="match status" value="1"/>
</dbReference>
<dbReference type="InterPro" id="IPR039467">
    <property type="entry name" value="TFIIIB_B''_Myb"/>
</dbReference>
<feature type="region of interest" description="Disordered" evidence="2">
    <location>
        <begin position="31"/>
        <end position="66"/>
    </location>
</feature>
<dbReference type="PANTHER" id="PTHR22929:SF0">
    <property type="entry name" value="TRANSCRIPTION FACTOR TFIIIB COMPONENT B'' HOMOLOG"/>
    <property type="match status" value="1"/>
</dbReference>
<name>A0A2A2KLB8_9BILA</name>
<accession>A0A2A2KLB8</accession>
<comment type="subcellular location">
    <subcellularLocation>
        <location evidence="1">Nucleus</location>
    </subcellularLocation>
</comment>
<dbReference type="Gene3D" id="1.10.10.60">
    <property type="entry name" value="Homeodomain-like"/>
    <property type="match status" value="1"/>
</dbReference>
<evidence type="ECO:0000313" key="5">
    <source>
        <dbReference type="Proteomes" id="UP000218231"/>
    </source>
</evidence>
<dbReference type="InterPro" id="IPR001005">
    <property type="entry name" value="SANT/Myb"/>
</dbReference>
<reference evidence="4 5" key="1">
    <citation type="journal article" date="2017" name="Curr. Biol.">
        <title>Genome architecture and evolution of a unichromosomal asexual nematode.</title>
        <authorList>
            <person name="Fradin H."/>
            <person name="Zegar C."/>
            <person name="Gutwein M."/>
            <person name="Lucas J."/>
            <person name="Kovtun M."/>
            <person name="Corcoran D."/>
            <person name="Baugh L.R."/>
            <person name="Kiontke K."/>
            <person name="Gunsalus K."/>
            <person name="Fitch D.H."/>
            <person name="Piano F."/>
        </authorList>
    </citation>
    <scope>NUCLEOTIDE SEQUENCE [LARGE SCALE GENOMIC DNA]</scope>
    <source>
        <strain evidence="4">PF1309</strain>
    </source>
</reference>
<dbReference type="STRING" id="2018661.A0A2A2KLB8"/>
<dbReference type="InterPro" id="IPR009057">
    <property type="entry name" value="Homeodomain-like_sf"/>
</dbReference>
<dbReference type="GO" id="GO:0000126">
    <property type="term" value="C:transcription factor TFIIIB complex"/>
    <property type="evidence" value="ECO:0007669"/>
    <property type="project" value="TreeGrafter"/>
</dbReference>
<feature type="region of interest" description="Disordered" evidence="2">
    <location>
        <begin position="224"/>
        <end position="284"/>
    </location>
</feature>